<reference evidence="12 13" key="1">
    <citation type="submission" date="2022-12" db="EMBL/GenBank/DDBJ databases">
        <title>Dasania phycosphaerae sp. nov., isolated from particulate material of the south coast of Korea.</title>
        <authorList>
            <person name="Jiang Y."/>
        </authorList>
    </citation>
    <scope>NUCLEOTIDE SEQUENCE [LARGE SCALE GENOMIC DNA]</scope>
    <source>
        <strain evidence="12 13">GY-19</strain>
    </source>
</reference>
<dbReference type="PRINTS" id="PR01069">
    <property type="entry name" value="ACCCTRFRASEA"/>
</dbReference>
<dbReference type="EC" id="2.1.3.15" evidence="10"/>
<dbReference type="EMBL" id="JAPTGG010000012">
    <property type="protein sequence ID" value="MCZ0866418.1"/>
    <property type="molecule type" value="Genomic_DNA"/>
</dbReference>
<evidence type="ECO:0000259" key="11">
    <source>
        <dbReference type="PROSITE" id="PS50989"/>
    </source>
</evidence>
<keyword evidence="13" id="KW-1185">Reference proteome</keyword>
<keyword evidence="3 10" id="KW-0808">Transferase</keyword>
<evidence type="ECO:0000256" key="10">
    <source>
        <dbReference type="HAMAP-Rule" id="MF_00823"/>
    </source>
</evidence>
<dbReference type="NCBIfam" id="NF004344">
    <property type="entry name" value="PRK05724.1"/>
    <property type="match status" value="1"/>
</dbReference>
<dbReference type="GO" id="GO:0006633">
    <property type="term" value="P:fatty acid biosynthetic process"/>
    <property type="evidence" value="ECO:0007669"/>
    <property type="project" value="UniProtKB-KW"/>
</dbReference>
<evidence type="ECO:0000256" key="3">
    <source>
        <dbReference type="ARBA" id="ARBA00022679"/>
    </source>
</evidence>
<gene>
    <name evidence="10" type="primary">accA</name>
    <name evidence="12" type="ORF">O0V09_14490</name>
</gene>
<evidence type="ECO:0000256" key="9">
    <source>
        <dbReference type="ARBA" id="ARBA00049152"/>
    </source>
</evidence>
<dbReference type="InterPro" id="IPR011763">
    <property type="entry name" value="COA_CT_C"/>
</dbReference>
<organism evidence="12 13">
    <name type="scientific">Dasania phycosphaerae</name>
    <dbReference type="NCBI Taxonomy" id="2950436"/>
    <lineage>
        <taxon>Bacteria</taxon>
        <taxon>Pseudomonadati</taxon>
        <taxon>Pseudomonadota</taxon>
        <taxon>Gammaproteobacteria</taxon>
        <taxon>Cellvibrionales</taxon>
        <taxon>Spongiibacteraceae</taxon>
        <taxon>Dasania</taxon>
    </lineage>
</organism>
<evidence type="ECO:0000256" key="4">
    <source>
        <dbReference type="ARBA" id="ARBA00022741"/>
    </source>
</evidence>
<keyword evidence="8 10" id="KW-0275">Fatty acid biosynthesis</keyword>
<comment type="caution">
    <text evidence="12">The sequence shown here is derived from an EMBL/GenBank/DDBJ whole genome shotgun (WGS) entry which is preliminary data.</text>
</comment>
<dbReference type="AlphaFoldDB" id="A0A9J6RPZ1"/>
<accession>A0A9J6RPZ1</accession>
<keyword evidence="4 10" id="KW-0547">Nucleotide-binding</keyword>
<dbReference type="GO" id="GO:0003989">
    <property type="term" value="F:acetyl-CoA carboxylase activity"/>
    <property type="evidence" value="ECO:0007669"/>
    <property type="project" value="InterPro"/>
</dbReference>
<sequence length="316" mass="35042">MNPNYLDFEQPIADLEVKIEELQLVGSDNDLNIVEEIAKLREKSTKLTEKLFANLTPWQTVKVARHPLRPYTLDYINRVFTDFQELHGDRHFADDAAIIGGMARLNGKPVMVIGQEKGRGVQEKVRRNFGMPKPEGYRKAQRLMEMAERFKLPIITLIDTPGAYPGIDSEERGISEAIAKNLAVMSRLSTPIICIVIGEGSSGGALGIGVGDHLAMLQYSTYFVISPEGCANIIWKTSEKAPDAAEAMGLTSTVLEDLGIVDATIPEPLGGAHRDIDLMAERIKDHLVERLAVLENLPAADLLEKRYERLMSYGNE</sequence>
<comment type="function">
    <text evidence="10">Component of the acetyl coenzyme A carboxylase (ACC) complex. First, biotin carboxylase catalyzes the carboxylation of biotin on its carrier protein (BCCP) and then the CO(2) group is transferred by the carboxyltransferase to acetyl-CoA to form malonyl-CoA.</text>
</comment>
<dbReference type="NCBIfam" id="TIGR00513">
    <property type="entry name" value="accA"/>
    <property type="match status" value="1"/>
</dbReference>
<keyword evidence="7 10" id="KW-0443">Lipid metabolism</keyword>
<dbReference type="PANTHER" id="PTHR42853:SF3">
    <property type="entry name" value="ACETYL-COENZYME A CARBOXYLASE CARBOXYL TRANSFERASE SUBUNIT ALPHA, CHLOROPLASTIC"/>
    <property type="match status" value="1"/>
</dbReference>
<comment type="similarity">
    <text evidence="10">Belongs to the AccA family.</text>
</comment>
<dbReference type="SUPFAM" id="SSF52096">
    <property type="entry name" value="ClpP/crotonase"/>
    <property type="match status" value="1"/>
</dbReference>
<evidence type="ECO:0000256" key="8">
    <source>
        <dbReference type="ARBA" id="ARBA00023160"/>
    </source>
</evidence>
<dbReference type="NCBIfam" id="NF041504">
    <property type="entry name" value="AccA_sub"/>
    <property type="match status" value="1"/>
</dbReference>
<dbReference type="GO" id="GO:2001295">
    <property type="term" value="P:malonyl-CoA biosynthetic process"/>
    <property type="evidence" value="ECO:0007669"/>
    <property type="project" value="UniProtKB-UniRule"/>
</dbReference>
<dbReference type="GO" id="GO:0009317">
    <property type="term" value="C:acetyl-CoA carboxylase complex"/>
    <property type="evidence" value="ECO:0007669"/>
    <property type="project" value="InterPro"/>
</dbReference>
<dbReference type="Gene3D" id="3.90.226.10">
    <property type="entry name" value="2-enoyl-CoA Hydratase, Chain A, domain 1"/>
    <property type="match status" value="1"/>
</dbReference>
<evidence type="ECO:0000256" key="2">
    <source>
        <dbReference type="ARBA" id="ARBA00022516"/>
    </source>
</evidence>
<evidence type="ECO:0000313" key="12">
    <source>
        <dbReference type="EMBL" id="MCZ0866418.1"/>
    </source>
</evidence>
<dbReference type="InterPro" id="IPR001095">
    <property type="entry name" value="Acetyl_CoA_COase_a_su"/>
</dbReference>
<dbReference type="Proteomes" id="UP001069090">
    <property type="component" value="Unassembled WGS sequence"/>
</dbReference>
<keyword evidence="10" id="KW-0963">Cytoplasm</keyword>
<evidence type="ECO:0000313" key="13">
    <source>
        <dbReference type="Proteomes" id="UP001069090"/>
    </source>
</evidence>
<feature type="domain" description="CoA carboxyltransferase C-terminal" evidence="11">
    <location>
        <begin position="32"/>
        <end position="293"/>
    </location>
</feature>
<dbReference type="GO" id="GO:0016743">
    <property type="term" value="F:carboxyl- or carbamoyltransferase activity"/>
    <property type="evidence" value="ECO:0007669"/>
    <property type="project" value="UniProtKB-UniRule"/>
</dbReference>
<comment type="pathway">
    <text evidence="1 10">Lipid metabolism; malonyl-CoA biosynthesis; malonyl-CoA from acetyl-CoA: step 1/1.</text>
</comment>
<proteinExistence type="inferred from homology"/>
<keyword evidence="6 10" id="KW-0067">ATP-binding</keyword>
<dbReference type="PANTHER" id="PTHR42853">
    <property type="entry name" value="ACETYL-COENZYME A CARBOXYLASE CARBOXYL TRANSFERASE SUBUNIT ALPHA"/>
    <property type="match status" value="1"/>
</dbReference>
<comment type="subcellular location">
    <subcellularLocation>
        <location evidence="10">Cytoplasm</location>
    </subcellularLocation>
</comment>
<dbReference type="Pfam" id="PF03255">
    <property type="entry name" value="ACCA"/>
    <property type="match status" value="1"/>
</dbReference>
<keyword evidence="12" id="KW-0436">Ligase</keyword>
<keyword evidence="5 10" id="KW-0276">Fatty acid metabolism</keyword>
<dbReference type="PROSITE" id="PS50989">
    <property type="entry name" value="COA_CT_CTER"/>
    <property type="match status" value="1"/>
</dbReference>
<protein>
    <recommendedName>
        <fullName evidence="10">Acetyl-coenzyme A carboxylase carboxyl transferase subunit alpha</fullName>
        <shortName evidence="10">ACCase subunit alpha</shortName>
        <shortName evidence="10">Acetyl-CoA carboxylase carboxyltransferase subunit alpha</shortName>
        <ecNumber evidence="10">2.1.3.15</ecNumber>
    </recommendedName>
</protein>
<dbReference type="InterPro" id="IPR029045">
    <property type="entry name" value="ClpP/crotonase-like_dom_sf"/>
</dbReference>
<evidence type="ECO:0000256" key="6">
    <source>
        <dbReference type="ARBA" id="ARBA00022840"/>
    </source>
</evidence>
<dbReference type="RefSeq" id="WP_258332580.1">
    <property type="nucleotide sequence ID" value="NZ_JAPTGG010000012.1"/>
</dbReference>
<evidence type="ECO:0000256" key="7">
    <source>
        <dbReference type="ARBA" id="ARBA00023098"/>
    </source>
</evidence>
<name>A0A9J6RPZ1_9GAMM</name>
<keyword evidence="2 10" id="KW-0444">Lipid biosynthesis</keyword>
<dbReference type="GO" id="GO:0005524">
    <property type="term" value="F:ATP binding"/>
    <property type="evidence" value="ECO:0007669"/>
    <property type="project" value="UniProtKB-KW"/>
</dbReference>
<comment type="subunit">
    <text evidence="10">Acetyl-CoA carboxylase is a heterohexamer composed of biotin carboxyl carrier protein (AccB), biotin carboxylase (AccC) and two subunits each of ACCase subunit alpha (AccA) and ACCase subunit beta (AccD).</text>
</comment>
<evidence type="ECO:0000256" key="5">
    <source>
        <dbReference type="ARBA" id="ARBA00022832"/>
    </source>
</evidence>
<comment type="catalytic activity">
    <reaction evidence="9 10">
        <text>N(6)-carboxybiotinyl-L-lysyl-[protein] + acetyl-CoA = N(6)-biotinyl-L-lysyl-[protein] + malonyl-CoA</text>
        <dbReference type="Rhea" id="RHEA:54728"/>
        <dbReference type="Rhea" id="RHEA-COMP:10505"/>
        <dbReference type="Rhea" id="RHEA-COMP:10506"/>
        <dbReference type="ChEBI" id="CHEBI:57288"/>
        <dbReference type="ChEBI" id="CHEBI:57384"/>
        <dbReference type="ChEBI" id="CHEBI:83144"/>
        <dbReference type="ChEBI" id="CHEBI:83145"/>
        <dbReference type="EC" id="2.1.3.15"/>
    </reaction>
</comment>
<dbReference type="HAMAP" id="MF_00823">
    <property type="entry name" value="AcetylCoA_CT_alpha"/>
    <property type="match status" value="1"/>
</dbReference>
<evidence type="ECO:0000256" key="1">
    <source>
        <dbReference type="ARBA" id="ARBA00004956"/>
    </source>
</evidence>